<organism evidence="2 3">
    <name type="scientific">Phytophthora citrophthora</name>
    <dbReference type="NCBI Taxonomy" id="4793"/>
    <lineage>
        <taxon>Eukaryota</taxon>
        <taxon>Sar</taxon>
        <taxon>Stramenopiles</taxon>
        <taxon>Oomycota</taxon>
        <taxon>Peronosporomycetes</taxon>
        <taxon>Peronosporales</taxon>
        <taxon>Peronosporaceae</taxon>
        <taxon>Phytophthora</taxon>
    </lineage>
</organism>
<protein>
    <recommendedName>
        <fullName evidence="4">Cysteine-rich protein</fullName>
    </recommendedName>
</protein>
<feature type="chain" id="PRO_5041923108" description="Cysteine-rich protein" evidence="1">
    <location>
        <begin position="21"/>
        <end position="243"/>
    </location>
</feature>
<name>A0AAD9LCB1_9STRA</name>
<feature type="signal peptide" evidence="1">
    <location>
        <begin position="1"/>
        <end position="20"/>
    </location>
</feature>
<dbReference type="AlphaFoldDB" id="A0AAD9LCB1"/>
<dbReference type="Proteomes" id="UP001259832">
    <property type="component" value="Unassembled WGS sequence"/>
</dbReference>
<reference evidence="2" key="1">
    <citation type="submission" date="2023-08" db="EMBL/GenBank/DDBJ databases">
        <title>Reference Genome Resource for the Citrus Pathogen Phytophthora citrophthora.</title>
        <authorList>
            <person name="Moller H."/>
            <person name="Coetzee B."/>
            <person name="Rose L.J."/>
            <person name="Van Niekerk J.M."/>
        </authorList>
    </citation>
    <scope>NUCLEOTIDE SEQUENCE</scope>
    <source>
        <strain evidence="2">STE-U-9442</strain>
    </source>
</reference>
<gene>
    <name evidence="2" type="ORF">P3T76_014267</name>
</gene>
<comment type="caution">
    <text evidence="2">The sequence shown here is derived from an EMBL/GenBank/DDBJ whole genome shotgun (WGS) entry which is preliminary data.</text>
</comment>
<keyword evidence="1" id="KW-0732">Signal</keyword>
<sequence>MFKSFLLATLLTAATSSTNAVTCADGENQMSVEGVEGFFCVAGQICMATLSTGTCPAVQEGLPYGSYCGIVASGVYGCKTYTEPQTETPEPTAVIPIPLTSYTACTTESTRVSVQGLKGSYCVNEPICVQKVATGNCPAPQDGLAFGSFCDLLKTGAYGCRPYTAENVPTNVTYAAPLDCSTNPAGNTPVSIVNADRDFCVSGPVCSGSIFGNCPKIQDGLTQDSECMIIDTDVYGCVFMAST</sequence>
<accession>A0AAD9LCB1</accession>
<evidence type="ECO:0000313" key="2">
    <source>
        <dbReference type="EMBL" id="KAK1930307.1"/>
    </source>
</evidence>
<evidence type="ECO:0000313" key="3">
    <source>
        <dbReference type="Proteomes" id="UP001259832"/>
    </source>
</evidence>
<evidence type="ECO:0000256" key="1">
    <source>
        <dbReference type="SAM" id="SignalP"/>
    </source>
</evidence>
<dbReference type="EMBL" id="JASMQC010000040">
    <property type="protein sequence ID" value="KAK1930307.1"/>
    <property type="molecule type" value="Genomic_DNA"/>
</dbReference>
<proteinExistence type="predicted"/>
<evidence type="ECO:0008006" key="4">
    <source>
        <dbReference type="Google" id="ProtNLM"/>
    </source>
</evidence>
<keyword evidence="3" id="KW-1185">Reference proteome</keyword>